<proteinExistence type="predicted"/>
<reference evidence="2 3" key="1">
    <citation type="submission" date="2020-01" db="EMBL/GenBank/DDBJ databases">
        <authorList>
            <person name="Gupta K D."/>
        </authorList>
    </citation>
    <scope>NUCLEOTIDE SEQUENCE [LARGE SCALE GENOMIC DNA]</scope>
</reference>
<gene>
    <name evidence="2" type="ORF">AAE3_LOCUS4720</name>
</gene>
<evidence type="ECO:0000256" key="1">
    <source>
        <dbReference type="SAM" id="MobiDB-lite"/>
    </source>
</evidence>
<evidence type="ECO:0000313" key="3">
    <source>
        <dbReference type="Proteomes" id="UP000467700"/>
    </source>
</evidence>
<keyword evidence="3" id="KW-1185">Reference proteome</keyword>
<feature type="compositionally biased region" description="Basic residues" evidence="1">
    <location>
        <begin position="191"/>
        <end position="200"/>
    </location>
</feature>
<accession>A0A8S0XQ87</accession>
<dbReference type="AlphaFoldDB" id="A0A8S0XQ87"/>
<feature type="region of interest" description="Disordered" evidence="1">
    <location>
        <begin position="184"/>
        <end position="230"/>
    </location>
</feature>
<evidence type="ECO:0000313" key="2">
    <source>
        <dbReference type="EMBL" id="CAA7262727.1"/>
    </source>
</evidence>
<sequence>MAPARLGLMYVPVCLIDVLLLSSPLLSILSTLVVSSSADSLSIYSSTTFWKLFLERSSTLLALRMSIPLLLHVIDTHPPIFHWPPINLLEEPFVSSLVPPDTVVHAERSSVPFCWNRAHIFSHISSLPLVRVYALLVHMPLELEYWTTRTCTRQTRRLSEEQSACSDETANSLPADHTSFFYPPTGLPNHIHPHRTRRRPSPSYLEFDICTPPQPSPSHPSPLRVTPVLS</sequence>
<comment type="caution">
    <text evidence="2">The sequence shown here is derived from an EMBL/GenBank/DDBJ whole genome shotgun (WGS) entry which is preliminary data.</text>
</comment>
<organism evidence="2 3">
    <name type="scientific">Cyclocybe aegerita</name>
    <name type="common">Black poplar mushroom</name>
    <name type="synonym">Agrocybe aegerita</name>
    <dbReference type="NCBI Taxonomy" id="1973307"/>
    <lineage>
        <taxon>Eukaryota</taxon>
        <taxon>Fungi</taxon>
        <taxon>Dikarya</taxon>
        <taxon>Basidiomycota</taxon>
        <taxon>Agaricomycotina</taxon>
        <taxon>Agaricomycetes</taxon>
        <taxon>Agaricomycetidae</taxon>
        <taxon>Agaricales</taxon>
        <taxon>Agaricineae</taxon>
        <taxon>Bolbitiaceae</taxon>
        <taxon>Cyclocybe</taxon>
    </lineage>
</organism>
<dbReference type="EMBL" id="CACVBS010000036">
    <property type="protein sequence ID" value="CAA7262727.1"/>
    <property type="molecule type" value="Genomic_DNA"/>
</dbReference>
<name>A0A8S0XQ87_CYCAE</name>
<protein>
    <submittedName>
        <fullName evidence="2">Uncharacterized protein</fullName>
    </submittedName>
</protein>
<dbReference type="Proteomes" id="UP000467700">
    <property type="component" value="Unassembled WGS sequence"/>
</dbReference>